<organism evidence="1 2">
    <name type="scientific">Chitinophaga silvisoli</name>
    <dbReference type="NCBI Taxonomy" id="2291814"/>
    <lineage>
        <taxon>Bacteria</taxon>
        <taxon>Pseudomonadati</taxon>
        <taxon>Bacteroidota</taxon>
        <taxon>Chitinophagia</taxon>
        <taxon>Chitinophagales</taxon>
        <taxon>Chitinophagaceae</taxon>
        <taxon>Chitinophaga</taxon>
    </lineage>
</organism>
<proteinExistence type="predicted"/>
<keyword evidence="2" id="KW-1185">Reference proteome</keyword>
<dbReference type="EMBL" id="QTJV01000013">
    <property type="protein sequence ID" value="RFM31584.1"/>
    <property type="molecule type" value="Genomic_DNA"/>
</dbReference>
<gene>
    <name evidence="1" type="ORF">DXN04_28120</name>
</gene>
<dbReference type="AlphaFoldDB" id="A0A3E1NUR1"/>
<dbReference type="Proteomes" id="UP000261174">
    <property type="component" value="Unassembled WGS sequence"/>
</dbReference>
<protein>
    <submittedName>
        <fullName evidence="1">Uncharacterized protein</fullName>
    </submittedName>
</protein>
<name>A0A3E1NUR1_9BACT</name>
<comment type="caution">
    <text evidence="1">The sequence shown here is derived from an EMBL/GenBank/DDBJ whole genome shotgun (WGS) entry which is preliminary data.</text>
</comment>
<dbReference type="OrthoDB" id="652877at2"/>
<dbReference type="RefSeq" id="WP_116856739.1">
    <property type="nucleotide sequence ID" value="NZ_QTJV01000013.1"/>
</dbReference>
<evidence type="ECO:0000313" key="2">
    <source>
        <dbReference type="Proteomes" id="UP000261174"/>
    </source>
</evidence>
<sequence length="273" mass="31578">MGSRANYIIKSKGLLTIYYNKWGACQITQDLYSGEDNFFESLKKHQRSDSLIEYGWMEGLVIADMEAKHLAFWSFDMENETSVLRYFMANLQERWPDWQLIYLPNYIYDAAPFMGIDYISGTTIYQFKTPTEEEIINDGEADEYPFALVLIRDNIGLFVTETNYITLENIISYGKEAIPLLKRRKSIPLPHEGDARAKNQLFIDVENKHLVINDSIFGLWETMSCKWPEYTLKMGCMGYLAMLAEANINIVGMEMSQEKVLAAFEKLIKNNPA</sequence>
<evidence type="ECO:0000313" key="1">
    <source>
        <dbReference type="EMBL" id="RFM31584.1"/>
    </source>
</evidence>
<accession>A0A3E1NUR1</accession>
<reference evidence="1 2" key="1">
    <citation type="submission" date="2018-08" db="EMBL/GenBank/DDBJ databases">
        <title>Chitinophaga sp. K20C18050901, a novel bacterium isolated from forest soil.</title>
        <authorList>
            <person name="Wang C."/>
        </authorList>
    </citation>
    <scope>NUCLEOTIDE SEQUENCE [LARGE SCALE GENOMIC DNA]</scope>
    <source>
        <strain evidence="1 2">K20C18050901</strain>
    </source>
</reference>